<evidence type="ECO:0000256" key="1">
    <source>
        <dbReference type="ARBA" id="ARBA00009437"/>
    </source>
</evidence>
<proteinExistence type="inferred from homology"/>
<evidence type="ECO:0000256" key="3">
    <source>
        <dbReference type="ARBA" id="ARBA00023125"/>
    </source>
</evidence>
<dbReference type="InterPro" id="IPR050950">
    <property type="entry name" value="HTH-type_LysR_regulators"/>
</dbReference>
<dbReference type="InterPro" id="IPR036388">
    <property type="entry name" value="WH-like_DNA-bd_sf"/>
</dbReference>
<dbReference type="RefSeq" id="WP_160647931.1">
    <property type="nucleotide sequence ID" value="NZ_SIJB01000059.1"/>
</dbReference>
<comment type="similarity">
    <text evidence="1">Belongs to the LysR transcriptional regulatory family.</text>
</comment>
<dbReference type="FunFam" id="1.10.10.10:FF:000001">
    <property type="entry name" value="LysR family transcriptional regulator"/>
    <property type="match status" value="1"/>
</dbReference>
<keyword evidence="4" id="KW-0804">Transcription</keyword>
<dbReference type="SUPFAM" id="SSF53850">
    <property type="entry name" value="Periplasmic binding protein-like II"/>
    <property type="match status" value="1"/>
</dbReference>
<dbReference type="PRINTS" id="PR00039">
    <property type="entry name" value="HTHLYSR"/>
</dbReference>
<dbReference type="CDD" id="cd05466">
    <property type="entry name" value="PBP2_LTTR_substrate"/>
    <property type="match status" value="1"/>
</dbReference>
<dbReference type="SUPFAM" id="SSF46785">
    <property type="entry name" value="Winged helix' DNA-binding domain"/>
    <property type="match status" value="1"/>
</dbReference>
<dbReference type="AlphaFoldDB" id="A0A6N9Q8V1"/>
<reference evidence="6 7" key="1">
    <citation type="submission" date="2019-01" db="EMBL/GenBank/DDBJ databases">
        <title>Chengkuizengella sp. nov., isolated from deep-sea sediment of East Pacific Ocean.</title>
        <authorList>
            <person name="Yang J."/>
            <person name="Lai Q."/>
            <person name="Shao Z."/>
        </authorList>
    </citation>
    <scope>NUCLEOTIDE SEQUENCE [LARGE SCALE GENOMIC DNA]</scope>
    <source>
        <strain evidence="6 7">YPA3-1-1</strain>
    </source>
</reference>
<keyword evidence="2" id="KW-0805">Transcription regulation</keyword>
<dbReference type="PROSITE" id="PS50931">
    <property type="entry name" value="HTH_LYSR"/>
    <property type="match status" value="1"/>
</dbReference>
<dbReference type="PANTHER" id="PTHR30419">
    <property type="entry name" value="HTH-TYPE TRANSCRIPTIONAL REGULATOR YBHD"/>
    <property type="match status" value="1"/>
</dbReference>
<keyword evidence="7" id="KW-1185">Reference proteome</keyword>
<dbReference type="OrthoDB" id="63123at2"/>
<dbReference type="Gene3D" id="1.10.10.10">
    <property type="entry name" value="Winged helix-like DNA-binding domain superfamily/Winged helix DNA-binding domain"/>
    <property type="match status" value="1"/>
</dbReference>
<dbReference type="Gene3D" id="3.40.190.290">
    <property type="match status" value="1"/>
</dbReference>
<sequence length="289" mass="32155">MTIFQLQVLVEVVNSGSFTKAGEKMGLSQSGVSHTISSLESELDITLLSRNRNGITVTDSGERILKHVRNILEHNEKLNQERGLIKGIEVGKVKVGAFSSVSSQLFPKILKDFKKKHPGIEIELYEGGYDEIKNWITSGIVDIGFVTLPCPDFDTEFILKDDLYIVLSKEHPLSNHQTLILNQIEQEPFIMPKAGCEILVKKSFKRENIKSNTAFEISNNNTILAMVEQGIGISIVPQLTLPKMLNNVVLVKPEPPIFREIGLAVNSLKSAPPAVKRFIESTKKIKVIP</sequence>
<evidence type="ECO:0000256" key="4">
    <source>
        <dbReference type="ARBA" id="ARBA00023163"/>
    </source>
</evidence>
<evidence type="ECO:0000259" key="5">
    <source>
        <dbReference type="PROSITE" id="PS50931"/>
    </source>
</evidence>
<dbReference type="GO" id="GO:0005829">
    <property type="term" value="C:cytosol"/>
    <property type="evidence" value="ECO:0007669"/>
    <property type="project" value="TreeGrafter"/>
</dbReference>
<dbReference type="Proteomes" id="UP000448943">
    <property type="component" value="Unassembled WGS sequence"/>
</dbReference>
<dbReference type="InterPro" id="IPR000847">
    <property type="entry name" value="LysR_HTH_N"/>
</dbReference>
<dbReference type="Pfam" id="PF03466">
    <property type="entry name" value="LysR_substrate"/>
    <property type="match status" value="1"/>
</dbReference>
<feature type="domain" description="HTH lysR-type" evidence="5">
    <location>
        <begin position="1"/>
        <end position="58"/>
    </location>
</feature>
<dbReference type="InterPro" id="IPR005119">
    <property type="entry name" value="LysR_subst-bd"/>
</dbReference>
<comment type="caution">
    <text evidence="6">The sequence shown here is derived from an EMBL/GenBank/DDBJ whole genome shotgun (WGS) entry which is preliminary data.</text>
</comment>
<dbReference type="InterPro" id="IPR036390">
    <property type="entry name" value="WH_DNA-bd_sf"/>
</dbReference>
<evidence type="ECO:0000313" key="6">
    <source>
        <dbReference type="EMBL" id="NBI31111.1"/>
    </source>
</evidence>
<dbReference type="GO" id="GO:0003700">
    <property type="term" value="F:DNA-binding transcription factor activity"/>
    <property type="evidence" value="ECO:0007669"/>
    <property type="project" value="InterPro"/>
</dbReference>
<name>A0A6N9Q8V1_9BACL</name>
<gene>
    <name evidence="6" type="ORF">ERL59_19445</name>
</gene>
<evidence type="ECO:0000256" key="2">
    <source>
        <dbReference type="ARBA" id="ARBA00023015"/>
    </source>
</evidence>
<evidence type="ECO:0000313" key="7">
    <source>
        <dbReference type="Proteomes" id="UP000448943"/>
    </source>
</evidence>
<dbReference type="PANTHER" id="PTHR30419:SF24">
    <property type="entry name" value="HTH-TYPE TRANSCRIPTIONAL REGULATOR CZCR"/>
    <property type="match status" value="1"/>
</dbReference>
<dbReference type="Pfam" id="PF00126">
    <property type="entry name" value="HTH_1"/>
    <property type="match status" value="1"/>
</dbReference>
<dbReference type="GO" id="GO:0003677">
    <property type="term" value="F:DNA binding"/>
    <property type="evidence" value="ECO:0007669"/>
    <property type="project" value="UniProtKB-KW"/>
</dbReference>
<organism evidence="6 7">
    <name type="scientific">Chengkuizengella marina</name>
    <dbReference type="NCBI Taxonomy" id="2507566"/>
    <lineage>
        <taxon>Bacteria</taxon>
        <taxon>Bacillati</taxon>
        <taxon>Bacillota</taxon>
        <taxon>Bacilli</taxon>
        <taxon>Bacillales</taxon>
        <taxon>Paenibacillaceae</taxon>
        <taxon>Chengkuizengella</taxon>
    </lineage>
</organism>
<keyword evidence="3" id="KW-0238">DNA-binding</keyword>
<protein>
    <submittedName>
        <fullName evidence="6">LysR family transcriptional regulator</fullName>
    </submittedName>
</protein>
<dbReference type="EMBL" id="SIJB01000059">
    <property type="protein sequence ID" value="NBI31111.1"/>
    <property type="molecule type" value="Genomic_DNA"/>
</dbReference>
<accession>A0A6N9Q8V1</accession>